<keyword evidence="8 11" id="KW-0067">ATP-binding</keyword>
<comment type="caution">
    <text evidence="11">Lacks conserved residue(s) required for the propagation of feature annotation.</text>
</comment>
<dbReference type="SUPFAM" id="SSF53613">
    <property type="entry name" value="Ribokinase-like"/>
    <property type="match status" value="1"/>
</dbReference>
<dbReference type="GO" id="GO:0000287">
    <property type="term" value="F:magnesium ion binding"/>
    <property type="evidence" value="ECO:0007669"/>
    <property type="project" value="UniProtKB-UniRule"/>
</dbReference>
<keyword evidence="6 11" id="KW-0547">Nucleotide-binding</keyword>
<dbReference type="CDD" id="cd01170">
    <property type="entry name" value="THZ_kinase"/>
    <property type="match status" value="1"/>
</dbReference>
<comment type="catalytic activity">
    <reaction evidence="1 11">
        <text>5-(2-hydroxyethyl)-4-methylthiazole + ATP = 4-methyl-5-(2-phosphooxyethyl)-thiazole + ADP + H(+)</text>
        <dbReference type="Rhea" id="RHEA:24212"/>
        <dbReference type="ChEBI" id="CHEBI:15378"/>
        <dbReference type="ChEBI" id="CHEBI:17957"/>
        <dbReference type="ChEBI" id="CHEBI:30616"/>
        <dbReference type="ChEBI" id="CHEBI:58296"/>
        <dbReference type="ChEBI" id="CHEBI:456216"/>
        <dbReference type="EC" id="2.7.1.50"/>
    </reaction>
</comment>
<protein>
    <recommendedName>
        <fullName evidence="11">Hydroxyethylthiazole kinase</fullName>
        <ecNumber evidence="11">2.7.1.50</ecNumber>
    </recommendedName>
    <alternativeName>
        <fullName evidence="11">4-methyl-5-beta-hydroxyethylthiazole kinase</fullName>
        <shortName evidence="11">TH kinase</shortName>
        <shortName evidence="11">Thz kinase</shortName>
    </alternativeName>
</protein>
<organism evidence="12 13">
    <name type="scientific">Janibacter indicus</name>
    <dbReference type="NCBI Taxonomy" id="857417"/>
    <lineage>
        <taxon>Bacteria</taxon>
        <taxon>Bacillati</taxon>
        <taxon>Actinomycetota</taxon>
        <taxon>Actinomycetes</taxon>
        <taxon>Micrococcales</taxon>
        <taxon>Intrasporangiaceae</taxon>
        <taxon>Janibacter</taxon>
    </lineage>
</organism>
<keyword evidence="9 11" id="KW-0460">Magnesium</keyword>
<evidence type="ECO:0000256" key="10">
    <source>
        <dbReference type="ARBA" id="ARBA00022977"/>
    </source>
</evidence>
<sequence length="270" mass="26472">MIGAPRTRGLGAEIAAAVDAMRAAAPLVHGATGSVTRALVADGLLAAGARPMLTESEQEAPTLVTVADALLVNLGSLSGDGMAGLLPTARAAVEHGVPWVLDPTAVGLAPVRTPLAHELLALGPTVLRGNASEVITLSGGTGRGRGADSTLGPDAAAEAARALARSSGCVVAVSGPVDLVTDGRQVVRIASGSPRLTKVTGTGCLLGALTAAHLPGAPPFVAAVAATALLTVASDRVGTMGPGSFKVALVDALDAVTGDEVAAEVDLSWT</sequence>
<evidence type="ECO:0000256" key="11">
    <source>
        <dbReference type="HAMAP-Rule" id="MF_00228"/>
    </source>
</evidence>
<comment type="function">
    <text evidence="11">Catalyzes the phosphorylation of the hydroxyl group of 4-methyl-5-beta-hydroxyethylthiazole (THZ).</text>
</comment>
<comment type="pathway">
    <text evidence="3 11">Cofactor biosynthesis; thiamine diphosphate biosynthesis; 4-methyl-5-(2-phosphoethyl)-thiazole from 5-(2-hydroxyethyl)-4-methylthiazole: step 1/1.</text>
</comment>
<evidence type="ECO:0000313" key="13">
    <source>
        <dbReference type="Proteomes" id="UP000192634"/>
    </source>
</evidence>
<dbReference type="GO" id="GO:0009229">
    <property type="term" value="P:thiamine diphosphate biosynthetic process"/>
    <property type="evidence" value="ECO:0007669"/>
    <property type="project" value="UniProtKB-UniRule"/>
</dbReference>
<dbReference type="UniPathway" id="UPA00060">
    <property type="reaction ID" value="UER00139"/>
</dbReference>
<accession>A0A1W1Z9S9</accession>
<evidence type="ECO:0000256" key="6">
    <source>
        <dbReference type="ARBA" id="ARBA00022741"/>
    </source>
</evidence>
<dbReference type="InterPro" id="IPR000417">
    <property type="entry name" value="Hyethyz_kinase"/>
</dbReference>
<dbReference type="GO" id="GO:0004417">
    <property type="term" value="F:hydroxyethylthiazole kinase activity"/>
    <property type="evidence" value="ECO:0007669"/>
    <property type="project" value="UniProtKB-UniRule"/>
</dbReference>
<feature type="binding site" evidence="11">
    <location>
        <position position="174"/>
    </location>
    <ligand>
        <name>ATP</name>
        <dbReference type="ChEBI" id="CHEBI:30616"/>
    </ligand>
</feature>
<evidence type="ECO:0000256" key="5">
    <source>
        <dbReference type="ARBA" id="ARBA00022723"/>
    </source>
</evidence>
<dbReference type="PIRSF" id="PIRSF000513">
    <property type="entry name" value="Thz_kinase"/>
    <property type="match status" value="1"/>
</dbReference>
<evidence type="ECO:0000256" key="9">
    <source>
        <dbReference type="ARBA" id="ARBA00022842"/>
    </source>
</evidence>
<comment type="cofactor">
    <cofactor evidence="2 11">
        <name>Mg(2+)</name>
        <dbReference type="ChEBI" id="CHEBI:18420"/>
    </cofactor>
</comment>
<evidence type="ECO:0000256" key="8">
    <source>
        <dbReference type="ARBA" id="ARBA00022840"/>
    </source>
</evidence>
<dbReference type="GO" id="GO:0005524">
    <property type="term" value="F:ATP binding"/>
    <property type="evidence" value="ECO:0007669"/>
    <property type="project" value="UniProtKB-UniRule"/>
</dbReference>
<keyword evidence="4 11" id="KW-0808">Transferase</keyword>
<name>A0A1W1Z9S9_9MICO</name>
<evidence type="ECO:0000256" key="4">
    <source>
        <dbReference type="ARBA" id="ARBA00022679"/>
    </source>
</evidence>
<evidence type="ECO:0000256" key="3">
    <source>
        <dbReference type="ARBA" id="ARBA00004868"/>
    </source>
</evidence>
<evidence type="ECO:0000256" key="7">
    <source>
        <dbReference type="ARBA" id="ARBA00022777"/>
    </source>
</evidence>
<keyword evidence="5 11" id="KW-0479">Metal-binding</keyword>
<dbReference type="RefSeq" id="WP_234993737.1">
    <property type="nucleotide sequence ID" value="NZ_FWXN01000003.1"/>
</dbReference>
<reference evidence="12 13" key="1">
    <citation type="submission" date="2017-04" db="EMBL/GenBank/DDBJ databases">
        <authorList>
            <person name="Afonso C.L."/>
            <person name="Miller P.J."/>
            <person name="Scott M.A."/>
            <person name="Spackman E."/>
            <person name="Goraichik I."/>
            <person name="Dimitrov K.M."/>
            <person name="Suarez D.L."/>
            <person name="Swayne D.E."/>
        </authorList>
    </citation>
    <scope>NUCLEOTIDE SEQUENCE [LARGE SCALE GENOMIC DNA]</scope>
    <source>
        <strain evidence="12 13">CGMCC 1.12511</strain>
    </source>
</reference>
<dbReference type="Pfam" id="PF02110">
    <property type="entry name" value="HK"/>
    <property type="match status" value="1"/>
</dbReference>
<evidence type="ECO:0000313" key="12">
    <source>
        <dbReference type="EMBL" id="SMC45177.1"/>
    </source>
</evidence>
<dbReference type="HAMAP" id="MF_00228">
    <property type="entry name" value="Thz_kinase"/>
    <property type="match status" value="1"/>
</dbReference>
<dbReference type="EC" id="2.7.1.50" evidence="11"/>
<evidence type="ECO:0000256" key="1">
    <source>
        <dbReference type="ARBA" id="ARBA00001771"/>
    </source>
</evidence>
<dbReference type="NCBIfam" id="NF006830">
    <property type="entry name" value="PRK09355.1"/>
    <property type="match status" value="1"/>
</dbReference>
<feature type="binding site" evidence="11">
    <location>
        <position position="128"/>
    </location>
    <ligand>
        <name>ATP</name>
        <dbReference type="ChEBI" id="CHEBI:30616"/>
    </ligand>
</feature>
<keyword evidence="7 11" id="KW-0418">Kinase</keyword>
<comment type="similarity">
    <text evidence="11">Belongs to the Thz kinase family.</text>
</comment>
<proteinExistence type="inferred from homology"/>
<dbReference type="AlphaFoldDB" id="A0A1W1Z9S9"/>
<dbReference type="Proteomes" id="UP000192634">
    <property type="component" value="Unassembled WGS sequence"/>
</dbReference>
<dbReference type="GO" id="GO:0009228">
    <property type="term" value="P:thiamine biosynthetic process"/>
    <property type="evidence" value="ECO:0007669"/>
    <property type="project" value="UniProtKB-KW"/>
</dbReference>
<dbReference type="PRINTS" id="PR01099">
    <property type="entry name" value="HYETHTZKNASE"/>
</dbReference>
<dbReference type="EMBL" id="FWXN01000003">
    <property type="protein sequence ID" value="SMC45177.1"/>
    <property type="molecule type" value="Genomic_DNA"/>
</dbReference>
<keyword evidence="10 11" id="KW-0784">Thiamine biosynthesis</keyword>
<gene>
    <name evidence="11" type="primary">thiM</name>
    <name evidence="12" type="ORF">SAMN06296429_103238</name>
</gene>
<feature type="binding site" evidence="11">
    <location>
        <position position="201"/>
    </location>
    <ligand>
        <name>substrate</name>
    </ligand>
</feature>
<evidence type="ECO:0000256" key="2">
    <source>
        <dbReference type="ARBA" id="ARBA00001946"/>
    </source>
</evidence>
<dbReference type="Gene3D" id="3.40.1190.20">
    <property type="match status" value="1"/>
</dbReference>
<dbReference type="InterPro" id="IPR029056">
    <property type="entry name" value="Ribokinase-like"/>
</dbReference>